<dbReference type="SMART" id="SM00432">
    <property type="entry name" value="MADS"/>
    <property type="match status" value="1"/>
</dbReference>
<name>A0A022QID2_ERYGU</name>
<proteinExistence type="predicted"/>
<keyword evidence="4" id="KW-0804">Transcription</keyword>
<dbReference type="GO" id="GO:0000981">
    <property type="term" value="F:DNA-binding transcription factor activity, RNA polymerase II-specific"/>
    <property type="evidence" value="ECO:0000318"/>
    <property type="project" value="GO_Central"/>
</dbReference>
<dbReference type="PRINTS" id="PR00404">
    <property type="entry name" value="MADSDOMAIN"/>
</dbReference>
<keyword evidence="2" id="KW-0805">Transcription regulation</keyword>
<gene>
    <name evidence="7" type="ORF">MIMGU_mgv11b022356mg</name>
</gene>
<protein>
    <recommendedName>
        <fullName evidence="6">MADS-box domain-containing protein</fullName>
    </recommendedName>
</protein>
<organism evidence="7 8">
    <name type="scientific">Erythranthe guttata</name>
    <name type="common">Yellow monkey flower</name>
    <name type="synonym">Mimulus guttatus</name>
    <dbReference type="NCBI Taxonomy" id="4155"/>
    <lineage>
        <taxon>Eukaryota</taxon>
        <taxon>Viridiplantae</taxon>
        <taxon>Streptophyta</taxon>
        <taxon>Embryophyta</taxon>
        <taxon>Tracheophyta</taxon>
        <taxon>Spermatophyta</taxon>
        <taxon>Magnoliopsida</taxon>
        <taxon>eudicotyledons</taxon>
        <taxon>Gunneridae</taxon>
        <taxon>Pentapetalae</taxon>
        <taxon>asterids</taxon>
        <taxon>lamiids</taxon>
        <taxon>Lamiales</taxon>
        <taxon>Phrymaceae</taxon>
        <taxon>Erythranthe</taxon>
    </lineage>
</organism>
<dbReference type="EMBL" id="KI631533">
    <property type="protein sequence ID" value="EYU26983.1"/>
    <property type="molecule type" value="Genomic_DNA"/>
</dbReference>
<evidence type="ECO:0000256" key="2">
    <source>
        <dbReference type="ARBA" id="ARBA00023015"/>
    </source>
</evidence>
<dbReference type="Gene3D" id="3.40.1810.10">
    <property type="entry name" value="Transcription factor, MADS-box"/>
    <property type="match status" value="1"/>
</dbReference>
<dbReference type="InterPro" id="IPR050142">
    <property type="entry name" value="MADS-box/MEF2_TF"/>
</dbReference>
<keyword evidence="3" id="KW-0238">DNA-binding</keyword>
<evidence type="ECO:0000256" key="1">
    <source>
        <dbReference type="ARBA" id="ARBA00004123"/>
    </source>
</evidence>
<dbReference type="GO" id="GO:0000978">
    <property type="term" value="F:RNA polymerase II cis-regulatory region sequence-specific DNA binding"/>
    <property type="evidence" value="ECO:0000318"/>
    <property type="project" value="GO_Central"/>
</dbReference>
<dbReference type="GO" id="GO:0005634">
    <property type="term" value="C:nucleus"/>
    <property type="evidence" value="ECO:0007669"/>
    <property type="project" value="UniProtKB-SubCell"/>
</dbReference>
<evidence type="ECO:0000313" key="7">
    <source>
        <dbReference type="EMBL" id="EYU26983.1"/>
    </source>
</evidence>
<keyword evidence="5" id="KW-0539">Nucleus</keyword>
<evidence type="ECO:0000313" key="8">
    <source>
        <dbReference type="Proteomes" id="UP000030748"/>
    </source>
</evidence>
<dbReference type="SUPFAM" id="SSF55455">
    <property type="entry name" value="SRF-like"/>
    <property type="match status" value="1"/>
</dbReference>
<dbReference type="InterPro" id="IPR036879">
    <property type="entry name" value="TF_MADSbox_sf"/>
</dbReference>
<evidence type="ECO:0000256" key="3">
    <source>
        <dbReference type="ARBA" id="ARBA00023125"/>
    </source>
</evidence>
<sequence length="76" mass="8660">MGRKKLEIKRIEDNSARMICFSKRRNGLVKKAKELSALCDVDVAAIFFSKRGKLYEYCNANSCSFILRTPPRNAST</sequence>
<dbReference type="Proteomes" id="UP000030748">
    <property type="component" value="Unassembled WGS sequence"/>
</dbReference>
<evidence type="ECO:0000256" key="5">
    <source>
        <dbReference type="ARBA" id="ARBA00023242"/>
    </source>
</evidence>
<accession>A0A022QID2</accession>
<reference evidence="7 8" key="1">
    <citation type="journal article" date="2013" name="Proc. Natl. Acad. Sci. U.S.A.">
        <title>Fine-scale variation in meiotic recombination in Mimulus inferred from population shotgun sequencing.</title>
        <authorList>
            <person name="Hellsten U."/>
            <person name="Wright K.M."/>
            <person name="Jenkins J."/>
            <person name="Shu S."/>
            <person name="Yuan Y."/>
            <person name="Wessler S.R."/>
            <person name="Schmutz J."/>
            <person name="Willis J.H."/>
            <person name="Rokhsar D.S."/>
        </authorList>
    </citation>
    <scope>NUCLEOTIDE SEQUENCE [LARGE SCALE GENOMIC DNA]</scope>
    <source>
        <strain evidence="8">cv. DUN x IM62</strain>
    </source>
</reference>
<dbReference type="InterPro" id="IPR002100">
    <property type="entry name" value="TF_MADSbox"/>
</dbReference>
<dbReference type="PANTHER" id="PTHR48019">
    <property type="entry name" value="SERUM RESPONSE FACTOR HOMOLOG"/>
    <property type="match status" value="1"/>
</dbReference>
<dbReference type="GO" id="GO:0006357">
    <property type="term" value="P:regulation of transcription by RNA polymerase II"/>
    <property type="evidence" value="ECO:0000318"/>
    <property type="project" value="GO_Central"/>
</dbReference>
<dbReference type="PROSITE" id="PS50066">
    <property type="entry name" value="MADS_BOX_2"/>
    <property type="match status" value="1"/>
</dbReference>
<comment type="subcellular location">
    <subcellularLocation>
        <location evidence="1">Nucleus</location>
    </subcellularLocation>
</comment>
<evidence type="ECO:0000259" key="6">
    <source>
        <dbReference type="PROSITE" id="PS50066"/>
    </source>
</evidence>
<dbReference type="eggNOG" id="KOG0014">
    <property type="taxonomic scope" value="Eukaryota"/>
</dbReference>
<dbReference type="AlphaFoldDB" id="A0A022QID2"/>
<keyword evidence="8" id="KW-1185">Reference proteome</keyword>
<evidence type="ECO:0000256" key="4">
    <source>
        <dbReference type="ARBA" id="ARBA00023163"/>
    </source>
</evidence>
<dbReference type="GO" id="GO:0046983">
    <property type="term" value="F:protein dimerization activity"/>
    <property type="evidence" value="ECO:0007669"/>
    <property type="project" value="InterPro"/>
</dbReference>
<feature type="domain" description="MADS-box" evidence="6">
    <location>
        <begin position="1"/>
        <end position="61"/>
    </location>
</feature>
<dbReference type="Pfam" id="PF00319">
    <property type="entry name" value="SRF-TF"/>
    <property type="match status" value="1"/>
</dbReference>
<dbReference type="STRING" id="4155.A0A022QID2"/>